<dbReference type="PROSITE" id="PS50297">
    <property type="entry name" value="ANK_REP_REGION"/>
    <property type="match status" value="1"/>
</dbReference>
<gene>
    <name evidence="4" type="ORF">M438DRAFT_339275</name>
</gene>
<dbReference type="GO" id="GO:0003824">
    <property type="term" value="F:catalytic activity"/>
    <property type="evidence" value="ECO:0007669"/>
    <property type="project" value="InterPro"/>
</dbReference>
<name>A0A074X3I1_AURPU</name>
<dbReference type="InterPro" id="IPR036770">
    <property type="entry name" value="Ankyrin_rpt-contain_sf"/>
</dbReference>
<dbReference type="InterPro" id="IPR053137">
    <property type="entry name" value="NLR-like"/>
</dbReference>
<dbReference type="AlphaFoldDB" id="A0A074X3I1"/>
<organism evidence="4 5">
    <name type="scientific">Aureobasidium pullulans EXF-150</name>
    <dbReference type="NCBI Taxonomy" id="1043002"/>
    <lineage>
        <taxon>Eukaryota</taxon>
        <taxon>Fungi</taxon>
        <taxon>Dikarya</taxon>
        <taxon>Ascomycota</taxon>
        <taxon>Pezizomycotina</taxon>
        <taxon>Dothideomycetes</taxon>
        <taxon>Dothideomycetidae</taxon>
        <taxon>Dothideales</taxon>
        <taxon>Saccotheciaceae</taxon>
        <taxon>Aureobasidium</taxon>
    </lineage>
</organism>
<dbReference type="Gene3D" id="3.40.50.1580">
    <property type="entry name" value="Nucleoside phosphorylase domain"/>
    <property type="match status" value="1"/>
</dbReference>
<accession>A0A074X3I1</accession>
<dbReference type="OrthoDB" id="1577640at2759"/>
<keyword evidence="5" id="KW-1185">Reference proteome</keyword>
<dbReference type="Proteomes" id="UP000030706">
    <property type="component" value="Unassembled WGS sequence"/>
</dbReference>
<dbReference type="Gene3D" id="3.40.50.300">
    <property type="entry name" value="P-loop containing nucleotide triphosphate hydrolases"/>
    <property type="match status" value="1"/>
</dbReference>
<dbReference type="InterPro" id="IPR002110">
    <property type="entry name" value="Ankyrin_rpt"/>
</dbReference>
<dbReference type="EMBL" id="KL585001">
    <property type="protein sequence ID" value="KEQ79968.1"/>
    <property type="molecule type" value="Genomic_DNA"/>
</dbReference>
<evidence type="ECO:0000313" key="5">
    <source>
        <dbReference type="Proteomes" id="UP000030706"/>
    </source>
</evidence>
<keyword evidence="2" id="KW-0040">ANK repeat</keyword>
<evidence type="ECO:0000256" key="1">
    <source>
        <dbReference type="ARBA" id="ARBA00022737"/>
    </source>
</evidence>
<dbReference type="STRING" id="1043002.A0A074X3I1"/>
<dbReference type="Gene3D" id="1.25.40.20">
    <property type="entry name" value="Ankyrin repeat-containing domain"/>
    <property type="match status" value="1"/>
</dbReference>
<dbReference type="Pfam" id="PF12796">
    <property type="entry name" value="Ank_2"/>
    <property type="match status" value="1"/>
</dbReference>
<keyword evidence="1" id="KW-0677">Repeat</keyword>
<sequence length="986" mass="110392">MSETSDPNRYTVGWICAIETEYTAAELFLDETHPRPLVTSRNDTNHYTCGNIAGHNVVIAVLPDGEYGLGSAASVVTNMLHSFPNVRIGLMVGIGGGAPTSKNDIRLGDVVVSSPQDGHGGVYQYDFGKAIQGVGFVQTGCLDQPSTIVRSGLSGLRRKYRRKGHRLKETIESILNNEPMLKSDGFSRPAPETDCLYASNLVHPQHKMSQCVDVCAKLPLSIVPRRVRAEHVKDPMIHYGLIASGNRLMQNAEVRDRLANEKDILCFEMEAAGIMNRFPCMVIRGICDYSDSHKNKVWQGYAALTAAAYAKDLLYEILPQRVEVEEKLAVIEQLSCDFRSMAASIDDMKAYDRSMGVMAWLDAPDPSINHRSALDKHHMGTGQWLLESDKFLQWKQASTSFLWLHGLSGCGKTVLSSTIIEHMMNENPYRTLYFYFDFSHQKKQRLEDMIRSLLDQFYHKSQEAEKMINLLYESNNKGRQQPAVTQMTDTLKSLTRQPGCVTVIIDALDESNSSSDIVRWCRDIFESGYPKVRLLVTSRTEVVDWPDKKQVFSVRSSEISADISSYVQWRIQGDDFKHWNDQSTLRDDIGEALAQKADGMFRWAALQLDALKQCHCRSAINKTLANLPRTLNATYTRMLSLIHDGPHLEQVIVILQMLFWSGGILPLEACNDAIAVCPGKSYEFNINDRFFDPSKLVEICLGLVTIATHDGYYREYLVLSHASVQDYLSSVDLFRPCQQHLCEEVARLSILRICLAYLNCVDWSIFENAQSGDKGCFDGYDHRYSALAVRPKELIARFPFALWAQKFWIEHAKALEGTNEDARSLVLVFLRNPVTRRRPAILFNILSFDGVDSDQQYPLYLAAGAGLSIACRQLIELDYTPSDSNPLNDTSAATYDTKGHDLKLHLGPCLLVASFGGHVEVVQELLRHGADPNFTAALEFEEQGAQRGTALCFAAANGHNDIVQLLINNGASVDHSCIVSPQRTAL</sequence>
<dbReference type="HOGENOM" id="CLU_000288_34_2_1"/>
<reference evidence="4 5" key="1">
    <citation type="journal article" date="2014" name="BMC Genomics">
        <title>Genome sequencing of four Aureobasidium pullulans varieties: biotechnological potential, stress tolerance, and description of new species.</title>
        <authorList>
            <person name="Gostin Ar C."/>
            <person name="Ohm R.A."/>
            <person name="Kogej T."/>
            <person name="Sonjak S."/>
            <person name="Turk M."/>
            <person name="Zajc J."/>
            <person name="Zalar P."/>
            <person name="Grube M."/>
            <person name="Sun H."/>
            <person name="Han J."/>
            <person name="Sharma A."/>
            <person name="Chiniquy J."/>
            <person name="Ngan C.Y."/>
            <person name="Lipzen A."/>
            <person name="Barry K."/>
            <person name="Grigoriev I.V."/>
            <person name="Gunde-Cimerman N."/>
        </authorList>
    </citation>
    <scope>NUCLEOTIDE SEQUENCE [LARGE SCALE GENOMIC DNA]</scope>
    <source>
        <strain evidence="4 5">EXF-150</strain>
    </source>
</reference>
<evidence type="ECO:0000259" key="3">
    <source>
        <dbReference type="Pfam" id="PF24883"/>
    </source>
</evidence>
<feature type="domain" description="Nephrocystin 3-like N-terminal" evidence="3">
    <location>
        <begin position="380"/>
        <end position="539"/>
    </location>
</feature>
<dbReference type="SUPFAM" id="SSF52540">
    <property type="entry name" value="P-loop containing nucleoside triphosphate hydrolases"/>
    <property type="match status" value="1"/>
</dbReference>
<dbReference type="SMART" id="SM00248">
    <property type="entry name" value="ANK"/>
    <property type="match status" value="3"/>
</dbReference>
<dbReference type="InterPro" id="IPR056884">
    <property type="entry name" value="NPHP3-like_N"/>
</dbReference>
<dbReference type="RefSeq" id="XP_029756155.1">
    <property type="nucleotide sequence ID" value="XM_029904203.1"/>
</dbReference>
<dbReference type="InterPro" id="IPR027417">
    <property type="entry name" value="P-loop_NTPase"/>
</dbReference>
<evidence type="ECO:0000256" key="2">
    <source>
        <dbReference type="PROSITE-ProRule" id="PRU00023"/>
    </source>
</evidence>
<dbReference type="PROSITE" id="PS50088">
    <property type="entry name" value="ANK_REPEAT"/>
    <property type="match status" value="1"/>
</dbReference>
<feature type="repeat" description="ANK" evidence="2">
    <location>
        <begin position="946"/>
        <end position="974"/>
    </location>
</feature>
<dbReference type="SUPFAM" id="SSF53167">
    <property type="entry name" value="Purine and uridine phosphorylases"/>
    <property type="match status" value="1"/>
</dbReference>
<dbReference type="GeneID" id="40746509"/>
<dbReference type="Pfam" id="PF24883">
    <property type="entry name" value="NPHP3_N"/>
    <property type="match status" value="1"/>
</dbReference>
<protein>
    <submittedName>
        <fullName evidence="4">Purine and uridine phosphorylase</fullName>
    </submittedName>
</protein>
<dbReference type="GO" id="GO:0009116">
    <property type="term" value="P:nucleoside metabolic process"/>
    <property type="evidence" value="ECO:0007669"/>
    <property type="project" value="InterPro"/>
</dbReference>
<dbReference type="PANTHER" id="PTHR46082:SF11">
    <property type="entry name" value="AAA+ ATPASE DOMAIN-CONTAINING PROTEIN-RELATED"/>
    <property type="match status" value="1"/>
</dbReference>
<dbReference type="SUPFAM" id="SSF48403">
    <property type="entry name" value="Ankyrin repeat"/>
    <property type="match status" value="1"/>
</dbReference>
<evidence type="ECO:0000313" key="4">
    <source>
        <dbReference type="EMBL" id="KEQ79968.1"/>
    </source>
</evidence>
<proteinExistence type="predicted"/>
<dbReference type="InterPro" id="IPR035994">
    <property type="entry name" value="Nucleoside_phosphorylase_sf"/>
</dbReference>
<dbReference type="PANTHER" id="PTHR46082">
    <property type="entry name" value="ATP/GTP-BINDING PROTEIN-RELATED"/>
    <property type="match status" value="1"/>
</dbReference>